<name>A0A933GN88_UNCTE</name>
<reference evidence="16" key="1">
    <citation type="submission" date="2020-07" db="EMBL/GenBank/DDBJ databases">
        <title>Huge and variable diversity of episymbiotic CPR bacteria and DPANN archaea in groundwater ecosystems.</title>
        <authorList>
            <person name="He C.Y."/>
            <person name="Keren R."/>
            <person name="Whittaker M."/>
            <person name="Farag I.F."/>
            <person name="Doudna J."/>
            <person name="Cate J.H.D."/>
            <person name="Banfield J.F."/>
        </authorList>
    </citation>
    <scope>NUCLEOTIDE SEQUENCE</scope>
    <source>
        <strain evidence="16">NC_groundwater_1482_Ag_S-0.65um_47_24</strain>
    </source>
</reference>
<evidence type="ECO:0000256" key="13">
    <source>
        <dbReference type="ARBA" id="ARBA00032041"/>
    </source>
</evidence>
<dbReference type="EMBL" id="JACQWF010000214">
    <property type="protein sequence ID" value="MBI4595655.1"/>
    <property type="molecule type" value="Genomic_DNA"/>
</dbReference>
<dbReference type="InterPro" id="IPR014729">
    <property type="entry name" value="Rossmann-like_a/b/a_fold"/>
</dbReference>
<dbReference type="PANTHER" id="PTHR46482">
    <property type="entry name" value="5'-ADENYLYLSULFATE REDUCTASE 3, CHLOROPLASTIC"/>
    <property type="match status" value="1"/>
</dbReference>
<evidence type="ECO:0000313" key="17">
    <source>
        <dbReference type="Proteomes" id="UP000772181"/>
    </source>
</evidence>
<comment type="pathway">
    <text evidence="9">Sulfur metabolism; hydrogen sulfide biosynthesis; sulfite from sulfate.</text>
</comment>
<comment type="cofactor">
    <cofactor evidence="1">
        <name>[4Fe-4S] cluster</name>
        <dbReference type="ChEBI" id="CHEBI:49883"/>
    </cofactor>
</comment>
<accession>A0A933GN88</accession>
<keyword evidence="3" id="KW-0963">Cytoplasm</keyword>
<dbReference type="NCBIfam" id="TIGR02055">
    <property type="entry name" value="APS_reductase"/>
    <property type="match status" value="1"/>
</dbReference>
<dbReference type="Gene3D" id="3.40.50.620">
    <property type="entry name" value="HUPs"/>
    <property type="match status" value="1"/>
</dbReference>
<evidence type="ECO:0000256" key="11">
    <source>
        <dbReference type="ARBA" id="ARBA00029514"/>
    </source>
</evidence>
<evidence type="ECO:0000313" key="16">
    <source>
        <dbReference type="EMBL" id="MBI4595655.1"/>
    </source>
</evidence>
<dbReference type="GO" id="GO:0051536">
    <property type="term" value="F:iron-sulfur cluster binding"/>
    <property type="evidence" value="ECO:0007669"/>
    <property type="project" value="UniProtKB-KW"/>
</dbReference>
<evidence type="ECO:0000256" key="9">
    <source>
        <dbReference type="ARBA" id="ARBA00024327"/>
    </source>
</evidence>
<dbReference type="PANTHER" id="PTHR46482:SF9">
    <property type="entry name" value="5'-ADENYLYLSULFATE REDUCTASE 1, CHLOROPLASTIC"/>
    <property type="match status" value="1"/>
</dbReference>
<dbReference type="HAMAP" id="MF_00063">
    <property type="entry name" value="CysH"/>
    <property type="match status" value="1"/>
</dbReference>
<dbReference type="Proteomes" id="UP000772181">
    <property type="component" value="Unassembled WGS sequence"/>
</dbReference>
<comment type="caution">
    <text evidence="16">The sequence shown here is derived from an EMBL/GenBank/DDBJ whole genome shotgun (WGS) entry which is preliminary data.</text>
</comment>
<comment type="catalytic activity">
    <reaction evidence="14">
        <text>[thioredoxin]-disulfide + sulfite + AMP + 2 H(+) = adenosine 5'-phosphosulfate + [thioredoxin]-dithiol</text>
        <dbReference type="Rhea" id="RHEA:21976"/>
        <dbReference type="Rhea" id="RHEA-COMP:10698"/>
        <dbReference type="Rhea" id="RHEA-COMP:10700"/>
        <dbReference type="ChEBI" id="CHEBI:15378"/>
        <dbReference type="ChEBI" id="CHEBI:17359"/>
        <dbReference type="ChEBI" id="CHEBI:29950"/>
        <dbReference type="ChEBI" id="CHEBI:50058"/>
        <dbReference type="ChEBI" id="CHEBI:58243"/>
        <dbReference type="ChEBI" id="CHEBI:456215"/>
        <dbReference type="EC" id="1.8.4.10"/>
    </reaction>
</comment>
<dbReference type="GO" id="GO:0046872">
    <property type="term" value="F:metal ion binding"/>
    <property type="evidence" value="ECO:0007669"/>
    <property type="project" value="UniProtKB-KW"/>
</dbReference>
<dbReference type="PIRSF" id="PIRSF000857">
    <property type="entry name" value="PAPS_reductase"/>
    <property type="match status" value="1"/>
</dbReference>
<evidence type="ECO:0000256" key="3">
    <source>
        <dbReference type="ARBA" id="ARBA00022490"/>
    </source>
</evidence>
<dbReference type="GO" id="GO:0019344">
    <property type="term" value="P:cysteine biosynthetic process"/>
    <property type="evidence" value="ECO:0007669"/>
    <property type="project" value="InterPro"/>
</dbReference>
<feature type="non-terminal residue" evidence="16">
    <location>
        <position position="1"/>
    </location>
</feature>
<evidence type="ECO:0000256" key="10">
    <source>
        <dbReference type="ARBA" id="ARBA00024386"/>
    </source>
</evidence>
<comment type="similarity">
    <text evidence="2">Belongs to the PAPS reductase family. CysH subfamily.</text>
</comment>
<sequence length="217" mass="24818">VLKWALETFKDKVAMANSFGAEDVVLTSLIAGINPKARIFTLDTGRLPPETYDVWQRLEDKYGIKIIPCFPEREAVEKMVLDKGPNLFYESLDTRKLCCNIRKVEPLKRALKGMDAWITGLRREQAVTRTAIGKIEIDPTQGNIVKINPIADWTERQVWSYIKENQVPYNALHDKNYPSIGCAPCTRAVKPGEDVRAGRWWWELPEYKECGLHAKAK</sequence>
<proteinExistence type="inferred from homology"/>
<dbReference type="SUPFAM" id="SSF52402">
    <property type="entry name" value="Adenine nucleotide alpha hydrolases-like"/>
    <property type="match status" value="1"/>
</dbReference>
<protein>
    <recommendedName>
        <fullName evidence="11">Adenosine 5'-phosphosulfate reductase</fullName>
        <ecNumber evidence="10">1.8.4.10</ecNumber>
    </recommendedName>
    <alternativeName>
        <fullName evidence="13">5'-adenylylsulfate reductase</fullName>
    </alternativeName>
    <alternativeName>
        <fullName evidence="12">Thioredoxin-dependent 5'-adenylylsulfate reductase</fullName>
    </alternativeName>
</protein>
<organism evidence="16 17">
    <name type="scientific">Tectimicrobiota bacterium</name>
    <dbReference type="NCBI Taxonomy" id="2528274"/>
    <lineage>
        <taxon>Bacteria</taxon>
        <taxon>Pseudomonadati</taxon>
        <taxon>Nitrospinota/Tectimicrobiota group</taxon>
        <taxon>Candidatus Tectimicrobiota</taxon>
    </lineage>
</organism>
<dbReference type="NCBIfam" id="TIGR00434">
    <property type="entry name" value="cysH"/>
    <property type="match status" value="1"/>
</dbReference>
<keyword evidence="4" id="KW-0479">Metal-binding</keyword>
<dbReference type="InterPro" id="IPR011798">
    <property type="entry name" value="APS_reductase"/>
</dbReference>
<evidence type="ECO:0000256" key="4">
    <source>
        <dbReference type="ARBA" id="ARBA00022723"/>
    </source>
</evidence>
<evidence type="ECO:0000256" key="12">
    <source>
        <dbReference type="ARBA" id="ARBA00030894"/>
    </source>
</evidence>
<dbReference type="CDD" id="cd23945">
    <property type="entry name" value="PAPS_reductase"/>
    <property type="match status" value="1"/>
</dbReference>
<dbReference type="InterPro" id="IPR002500">
    <property type="entry name" value="PAPS_reduct_dom"/>
</dbReference>
<dbReference type="GO" id="GO:0004604">
    <property type="term" value="F:phosphoadenylyl-sulfate reductase (thioredoxin) activity"/>
    <property type="evidence" value="ECO:0007669"/>
    <property type="project" value="InterPro"/>
</dbReference>
<dbReference type="GO" id="GO:0043866">
    <property type="term" value="F:adenylyl-sulfate reductase (thioredoxin) activity"/>
    <property type="evidence" value="ECO:0007669"/>
    <property type="project" value="UniProtKB-EC"/>
</dbReference>
<dbReference type="EC" id="1.8.4.10" evidence="10"/>
<comment type="function">
    <text evidence="8">Catalyzes the formation of sulfite from adenosine 5'-phosphosulfate (APS) using thioredoxin as an electron donor.</text>
</comment>
<keyword evidence="6" id="KW-0408">Iron</keyword>
<dbReference type="GO" id="GO:0019379">
    <property type="term" value="P:sulfate assimilation, phosphoadenylyl sulfate reduction by phosphoadenylyl-sulfate reductase (thioredoxin)"/>
    <property type="evidence" value="ECO:0007669"/>
    <property type="project" value="InterPro"/>
</dbReference>
<gene>
    <name evidence="16" type="ORF">HY730_04660</name>
</gene>
<evidence type="ECO:0000256" key="6">
    <source>
        <dbReference type="ARBA" id="ARBA00023004"/>
    </source>
</evidence>
<dbReference type="AlphaFoldDB" id="A0A933GN88"/>
<evidence type="ECO:0000256" key="7">
    <source>
        <dbReference type="ARBA" id="ARBA00023014"/>
    </source>
</evidence>
<evidence type="ECO:0000256" key="2">
    <source>
        <dbReference type="ARBA" id="ARBA00009732"/>
    </source>
</evidence>
<feature type="domain" description="Phosphoadenosine phosphosulphate reductase" evidence="15">
    <location>
        <begin position="13"/>
        <end position="188"/>
    </location>
</feature>
<keyword evidence="7" id="KW-0411">Iron-sulfur</keyword>
<dbReference type="InterPro" id="IPR004511">
    <property type="entry name" value="PAPS/APS_Rdtase"/>
</dbReference>
<keyword evidence="5 16" id="KW-0560">Oxidoreductase</keyword>
<evidence type="ECO:0000256" key="1">
    <source>
        <dbReference type="ARBA" id="ARBA00001966"/>
    </source>
</evidence>
<dbReference type="NCBIfam" id="NF002537">
    <property type="entry name" value="PRK02090.1"/>
    <property type="match status" value="1"/>
</dbReference>
<evidence type="ECO:0000256" key="8">
    <source>
        <dbReference type="ARBA" id="ARBA00024298"/>
    </source>
</evidence>
<evidence type="ECO:0000256" key="5">
    <source>
        <dbReference type="ARBA" id="ARBA00023002"/>
    </source>
</evidence>
<dbReference type="Pfam" id="PF01507">
    <property type="entry name" value="PAPS_reduct"/>
    <property type="match status" value="1"/>
</dbReference>
<evidence type="ECO:0000256" key="14">
    <source>
        <dbReference type="ARBA" id="ARBA00048441"/>
    </source>
</evidence>
<evidence type="ECO:0000259" key="15">
    <source>
        <dbReference type="Pfam" id="PF01507"/>
    </source>
</evidence>